<name>A0ABV7PE17_9BURK</name>
<dbReference type="PANTHER" id="PTHR14097:SF7">
    <property type="entry name" value="OXIDOREDUCTASE HTATIP2"/>
    <property type="match status" value="1"/>
</dbReference>
<proteinExistence type="predicted"/>
<reference evidence="3" key="1">
    <citation type="journal article" date="2019" name="Int. J. Syst. Evol. Microbiol.">
        <title>The Global Catalogue of Microorganisms (GCM) 10K type strain sequencing project: providing services to taxonomists for standard genome sequencing and annotation.</title>
        <authorList>
            <consortium name="The Broad Institute Genomics Platform"/>
            <consortium name="The Broad Institute Genome Sequencing Center for Infectious Disease"/>
            <person name="Wu L."/>
            <person name="Ma J."/>
        </authorList>
    </citation>
    <scope>NUCLEOTIDE SEQUENCE [LARGE SCALE GENOMIC DNA]</scope>
    <source>
        <strain evidence="3">CCM 7480</strain>
    </source>
</reference>
<dbReference type="EMBL" id="JBHRVV010000001">
    <property type="protein sequence ID" value="MFC3457421.1"/>
    <property type="molecule type" value="Genomic_DNA"/>
</dbReference>
<evidence type="ECO:0000259" key="1">
    <source>
        <dbReference type="Pfam" id="PF13460"/>
    </source>
</evidence>
<dbReference type="InterPro" id="IPR036291">
    <property type="entry name" value="NAD(P)-bd_dom_sf"/>
</dbReference>
<protein>
    <submittedName>
        <fullName evidence="2">NAD(P)H-binding protein</fullName>
    </submittedName>
</protein>
<sequence>MSTTDSSIPAAPGRKVILAGATGLVGGHILDRLLADDSVGAVHVLGRRAPVRAHPKLRAHVVDFAELPALPALPQADEVYLALGTTIRQAGSRAAFRAVDLDANLAVATAAFEAGARRIGLVSAMGADPGSRIFYNRVKGELEHALSRLPWSALVIARPSLLLGDRAALGQPARFGEGLGARIGAALRPLIPMNLRPIAAERVAQALLTLVPSAVGKHVLFSGAMQPGMAEASP</sequence>
<organism evidence="2 3">
    <name type="scientific">Massilia haematophila</name>
    <dbReference type="NCBI Taxonomy" id="457923"/>
    <lineage>
        <taxon>Bacteria</taxon>
        <taxon>Pseudomonadati</taxon>
        <taxon>Pseudomonadota</taxon>
        <taxon>Betaproteobacteria</taxon>
        <taxon>Burkholderiales</taxon>
        <taxon>Oxalobacteraceae</taxon>
        <taxon>Telluria group</taxon>
        <taxon>Massilia</taxon>
    </lineage>
</organism>
<comment type="caution">
    <text evidence="2">The sequence shown here is derived from an EMBL/GenBank/DDBJ whole genome shotgun (WGS) entry which is preliminary data.</text>
</comment>
<dbReference type="InterPro" id="IPR016040">
    <property type="entry name" value="NAD(P)-bd_dom"/>
</dbReference>
<gene>
    <name evidence="2" type="ORF">ACFOPH_04080</name>
</gene>
<evidence type="ECO:0000313" key="3">
    <source>
        <dbReference type="Proteomes" id="UP001595665"/>
    </source>
</evidence>
<dbReference type="PANTHER" id="PTHR14097">
    <property type="entry name" value="OXIDOREDUCTASE HTATIP2"/>
    <property type="match status" value="1"/>
</dbReference>
<dbReference type="Proteomes" id="UP001595665">
    <property type="component" value="Unassembled WGS sequence"/>
</dbReference>
<evidence type="ECO:0000313" key="2">
    <source>
        <dbReference type="EMBL" id="MFC3457421.1"/>
    </source>
</evidence>
<accession>A0ABV7PE17</accession>
<dbReference type="Gene3D" id="3.40.50.720">
    <property type="entry name" value="NAD(P)-binding Rossmann-like Domain"/>
    <property type="match status" value="1"/>
</dbReference>
<dbReference type="RefSeq" id="WP_379733692.1">
    <property type="nucleotide sequence ID" value="NZ_JBHRVV010000001.1"/>
</dbReference>
<keyword evidence="3" id="KW-1185">Reference proteome</keyword>
<dbReference type="SUPFAM" id="SSF51735">
    <property type="entry name" value="NAD(P)-binding Rossmann-fold domains"/>
    <property type="match status" value="1"/>
</dbReference>
<feature type="domain" description="NAD(P)-binding" evidence="1">
    <location>
        <begin position="20"/>
        <end position="130"/>
    </location>
</feature>
<dbReference type="Pfam" id="PF13460">
    <property type="entry name" value="NAD_binding_10"/>
    <property type="match status" value="1"/>
</dbReference>